<dbReference type="AlphaFoldDB" id="A0A231VKD9"/>
<dbReference type="EMBL" id="NKHD01000012">
    <property type="protein sequence ID" value="OXT08578.1"/>
    <property type="molecule type" value="Genomic_DNA"/>
</dbReference>
<dbReference type="RefSeq" id="WP_094044423.1">
    <property type="nucleotide sequence ID" value="NZ_NKHD01000012.1"/>
</dbReference>
<protein>
    <recommendedName>
        <fullName evidence="2">VanZ-like domain-containing protein</fullName>
    </recommendedName>
</protein>
<dbReference type="InterPro" id="IPR053150">
    <property type="entry name" value="Teicoplanin_resist-assoc"/>
</dbReference>
<feature type="transmembrane region" description="Helical" evidence="1">
    <location>
        <begin position="150"/>
        <end position="168"/>
    </location>
</feature>
<evidence type="ECO:0000313" key="4">
    <source>
        <dbReference type="Proteomes" id="UP000215301"/>
    </source>
</evidence>
<feature type="transmembrane region" description="Helical" evidence="1">
    <location>
        <begin position="117"/>
        <end position="138"/>
    </location>
</feature>
<accession>A0A231VKD9</accession>
<keyword evidence="1" id="KW-0812">Transmembrane</keyword>
<proteinExistence type="predicted"/>
<feature type="transmembrane region" description="Helical" evidence="1">
    <location>
        <begin position="34"/>
        <end position="56"/>
    </location>
</feature>
<keyword evidence="1" id="KW-1133">Transmembrane helix</keyword>
<keyword evidence="1" id="KW-0472">Membrane</keyword>
<organism evidence="3 4">
    <name type="scientific">Thermoanaerobacterium thermosaccharolyticum</name>
    <name type="common">Clostridium thermosaccharolyticum</name>
    <dbReference type="NCBI Taxonomy" id="1517"/>
    <lineage>
        <taxon>Bacteria</taxon>
        <taxon>Bacillati</taxon>
        <taxon>Bacillota</taxon>
        <taxon>Clostridia</taxon>
        <taxon>Thermoanaerobacterales</taxon>
        <taxon>Thermoanaerobacteraceae</taxon>
        <taxon>Thermoanaerobacterium</taxon>
    </lineage>
</organism>
<evidence type="ECO:0000256" key="1">
    <source>
        <dbReference type="SAM" id="Phobius"/>
    </source>
</evidence>
<gene>
    <name evidence="3" type="ORF">CE561_04605</name>
</gene>
<sequence length="187" mass="21979">MLEFNILFKILFLVIYVIIALKLYYKKAKFEKYIIYAVLVVYIAVLINTLFFPIPIQSDMIQFLKGTKNKSYNLIPLLPMIHYTKIQIIGNIILLLMPLAFLMPFINYKYISFRKNISLCAITSFCIEITQLLVSLIYGFAYKICDINDFILNVFGALIGYIFFKILLPIFKKDNHLFCELPQHDFQ</sequence>
<comment type="caution">
    <text evidence="3">The sequence shown here is derived from an EMBL/GenBank/DDBJ whole genome shotgun (WGS) entry which is preliminary data.</text>
</comment>
<feature type="domain" description="VanZ-like" evidence="2">
    <location>
        <begin position="40"/>
        <end position="167"/>
    </location>
</feature>
<evidence type="ECO:0000259" key="2">
    <source>
        <dbReference type="Pfam" id="PF04892"/>
    </source>
</evidence>
<dbReference type="InterPro" id="IPR006976">
    <property type="entry name" value="VanZ-like"/>
</dbReference>
<feature type="transmembrane region" description="Helical" evidence="1">
    <location>
        <begin position="6"/>
        <end position="25"/>
    </location>
</feature>
<reference evidence="3 4" key="1">
    <citation type="submission" date="2017-06" db="EMBL/GenBank/DDBJ databases">
        <title>Isolation and characterization of a thermophilic and butanogenic Thermoanaerobacterium thermosaccharolyticum M5 capable of efficient degradation of hemicellulose.</title>
        <authorList>
            <person name="Xin F."/>
            <person name="Jiang Y."/>
        </authorList>
    </citation>
    <scope>NUCLEOTIDE SEQUENCE [LARGE SCALE GENOMIC DNA]</scope>
    <source>
        <strain evidence="3 4">M5</strain>
    </source>
</reference>
<dbReference type="Pfam" id="PF04892">
    <property type="entry name" value="VanZ"/>
    <property type="match status" value="1"/>
</dbReference>
<dbReference type="PANTHER" id="PTHR36834:SF1">
    <property type="entry name" value="INTEGRAL MEMBRANE PROTEIN"/>
    <property type="match status" value="1"/>
</dbReference>
<dbReference type="Proteomes" id="UP000215301">
    <property type="component" value="Unassembled WGS sequence"/>
</dbReference>
<dbReference type="PANTHER" id="PTHR36834">
    <property type="entry name" value="MEMBRANE PROTEIN-RELATED"/>
    <property type="match status" value="1"/>
</dbReference>
<feature type="transmembrane region" description="Helical" evidence="1">
    <location>
        <begin position="86"/>
        <end position="105"/>
    </location>
</feature>
<evidence type="ECO:0000313" key="3">
    <source>
        <dbReference type="EMBL" id="OXT08578.1"/>
    </source>
</evidence>
<name>A0A231VKD9_THETR</name>